<dbReference type="InterPro" id="IPR009057">
    <property type="entry name" value="Homeodomain-like_sf"/>
</dbReference>
<dbReference type="GO" id="GO:0000976">
    <property type="term" value="F:transcription cis-regulatory region binding"/>
    <property type="evidence" value="ECO:0007669"/>
    <property type="project" value="TreeGrafter"/>
</dbReference>
<comment type="caution">
    <text evidence="7">The sequence shown here is derived from an EMBL/GenBank/DDBJ whole genome shotgun (WGS) entry which is preliminary data.</text>
</comment>
<keyword evidence="8" id="KW-1185">Reference proteome</keyword>
<evidence type="ECO:0000256" key="1">
    <source>
        <dbReference type="ARBA" id="ARBA00023015"/>
    </source>
</evidence>
<protein>
    <submittedName>
        <fullName evidence="7">Transcriptional regulator</fullName>
    </submittedName>
</protein>
<dbReference type="PANTHER" id="PTHR30055">
    <property type="entry name" value="HTH-TYPE TRANSCRIPTIONAL REGULATOR RUTR"/>
    <property type="match status" value="1"/>
</dbReference>
<evidence type="ECO:0000256" key="4">
    <source>
        <dbReference type="PROSITE-ProRule" id="PRU00335"/>
    </source>
</evidence>
<keyword evidence="1" id="KW-0805">Transcription regulation</keyword>
<dbReference type="PANTHER" id="PTHR30055:SF148">
    <property type="entry name" value="TETR-FAMILY TRANSCRIPTIONAL REGULATOR"/>
    <property type="match status" value="1"/>
</dbReference>
<dbReference type="PROSITE" id="PS50977">
    <property type="entry name" value="HTH_TETR_2"/>
    <property type="match status" value="1"/>
</dbReference>
<keyword evidence="3" id="KW-0804">Transcription</keyword>
<dbReference type="PRINTS" id="PR00455">
    <property type="entry name" value="HTHTETR"/>
</dbReference>
<dbReference type="InterPro" id="IPR001647">
    <property type="entry name" value="HTH_TetR"/>
</dbReference>
<dbReference type="Pfam" id="PF00440">
    <property type="entry name" value="TetR_N"/>
    <property type="match status" value="1"/>
</dbReference>
<dbReference type="InterPro" id="IPR011075">
    <property type="entry name" value="TetR_C"/>
</dbReference>
<feature type="region of interest" description="Disordered" evidence="5">
    <location>
        <begin position="1"/>
        <end position="21"/>
    </location>
</feature>
<dbReference type="RefSeq" id="WP_062372310.1">
    <property type="nucleotide sequence ID" value="NZ_LNCD01000103.1"/>
</dbReference>
<proteinExistence type="predicted"/>
<reference evidence="7 8" key="1">
    <citation type="submission" date="2015-11" db="EMBL/GenBank/DDBJ databases">
        <title>Draft Genome Sequence of the Strain BR 10423 (Rhizobium sp.) isolated from nodules of Mimosa pudica.</title>
        <authorList>
            <person name="Barauna A.C."/>
            <person name="Zilli J.E."/>
            <person name="Simoes-Araujo J.L."/>
            <person name="Reis V.M."/>
            <person name="James E.K."/>
            <person name="Reis F.B.Jr."/>
            <person name="Rouws L.F."/>
            <person name="Passos S.R."/>
            <person name="Gois S.R."/>
        </authorList>
    </citation>
    <scope>NUCLEOTIDE SEQUENCE [LARGE SCALE GENOMIC DNA]</scope>
    <source>
        <strain evidence="7 8">BR10423</strain>
    </source>
</reference>
<organism evidence="7 8">
    <name type="scientific">Rhizobium altiplani</name>
    <dbReference type="NCBI Taxonomy" id="1864509"/>
    <lineage>
        <taxon>Bacteria</taxon>
        <taxon>Pseudomonadati</taxon>
        <taxon>Pseudomonadota</taxon>
        <taxon>Alphaproteobacteria</taxon>
        <taxon>Hyphomicrobiales</taxon>
        <taxon>Rhizobiaceae</taxon>
        <taxon>Rhizobium/Agrobacterium group</taxon>
        <taxon>Rhizobium</taxon>
    </lineage>
</organism>
<dbReference type="EMBL" id="LNCD01000103">
    <property type="protein sequence ID" value="KWV47755.1"/>
    <property type="molecule type" value="Genomic_DNA"/>
</dbReference>
<dbReference type="GO" id="GO:0003700">
    <property type="term" value="F:DNA-binding transcription factor activity"/>
    <property type="evidence" value="ECO:0007669"/>
    <property type="project" value="TreeGrafter"/>
</dbReference>
<evidence type="ECO:0000313" key="7">
    <source>
        <dbReference type="EMBL" id="KWV47755.1"/>
    </source>
</evidence>
<evidence type="ECO:0000313" key="8">
    <source>
        <dbReference type="Proteomes" id="UP000068164"/>
    </source>
</evidence>
<dbReference type="AlphaFoldDB" id="A0A109JF75"/>
<evidence type="ECO:0000256" key="3">
    <source>
        <dbReference type="ARBA" id="ARBA00023163"/>
    </source>
</evidence>
<evidence type="ECO:0000259" key="6">
    <source>
        <dbReference type="PROSITE" id="PS50977"/>
    </source>
</evidence>
<dbReference type="InterPro" id="IPR050109">
    <property type="entry name" value="HTH-type_TetR-like_transc_reg"/>
</dbReference>
<evidence type="ECO:0000256" key="2">
    <source>
        <dbReference type="ARBA" id="ARBA00023125"/>
    </source>
</evidence>
<dbReference type="SUPFAM" id="SSF46689">
    <property type="entry name" value="Homeodomain-like"/>
    <property type="match status" value="1"/>
</dbReference>
<feature type="DNA-binding region" description="H-T-H motif" evidence="4">
    <location>
        <begin position="45"/>
        <end position="64"/>
    </location>
</feature>
<feature type="domain" description="HTH tetR-type" evidence="6">
    <location>
        <begin position="22"/>
        <end position="82"/>
    </location>
</feature>
<dbReference type="Gene3D" id="1.10.10.60">
    <property type="entry name" value="Homeodomain-like"/>
    <property type="match status" value="1"/>
</dbReference>
<dbReference type="SUPFAM" id="SSF48498">
    <property type="entry name" value="Tetracyclin repressor-like, C-terminal domain"/>
    <property type="match status" value="1"/>
</dbReference>
<dbReference type="InterPro" id="IPR036271">
    <property type="entry name" value="Tet_transcr_reg_TetR-rel_C_sf"/>
</dbReference>
<evidence type="ECO:0000256" key="5">
    <source>
        <dbReference type="SAM" id="MobiDB-lite"/>
    </source>
</evidence>
<sequence length="202" mass="22151">MTTKPIPAPAKKRTSIGSRRNPEAEAAVLAAAKDLISEKGYAGFSVDEVARRAGAGKTTIYRWYPTKADLFIAIYTAERSTFVPVPDTGNLVEELVQYTTSLWRFWESHPAGAALRGLIAEAQGTPEALSALRDRFLPDRTADVRRMLSGGAARGELQAAEVDDKVALWVGFSWFKLLVGELHDEGVIKSVMMQIAEVRRDS</sequence>
<keyword evidence="2 4" id="KW-0238">DNA-binding</keyword>
<dbReference type="OrthoDB" id="9796019at2"/>
<dbReference type="Proteomes" id="UP000068164">
    <property type="component" value="Unassembled WGS sequence"/>
</dbReference>
<dbReference type="Pfam" id="PF16859">
    <property type="entry name" value="TetR_C_11"/>
    <property type="match status" value="1"/>
</dbReference>
<accession>A0A109JF75</accession>
<dbReference type="Gene3D" id="1.10.357.10">
    <property type="entry name" value="Tetracycline Repressor, domain 2"/>
    <property type="match status" value="1"/>
</dbReference>
<gene>
    <name evidence="7" type="ORF">AS026_13370</name>
</gene>
<name>A0A109JF75_9HYPH</name>